<evidence type="ECO:0000313" key="2">
    <source>
        <dbReference type="Proteomes" id="UP001138751"/>
    </source>
</evidence>
<protein>
    <submittedName>
        <fullName evidence="1">Uncharacterized protein</fullName>
    </submittedName>
</protein>
<comment type="caution">
    <text evidence="1">The sequence shown here is derived from an EMBL/GenBank/DDBJ whole genome shotgun (WGS) entry which is preliminary data.</text>
</comment>
<keyword evidence="2" id="KW-1185">Reference proteome</keyword>
<feature type="non-terminal residue" evidence="1">
    <location>
        <position position="1"/>
    </location>
</feature>
<sequence>GIPPGQGRRVAAAAAGAVLDLFGHAPAGPVLAALMAEDGAARRVGFLANGVPAEVEAGPGAARRLRVLAPEGGP</sequence>
<dbReference type="RefSeq" id="WP_211864080.1">
    <property type="nucleotide sequence ID" value="NZ_JAAEDM010000082.1"/>
</dbReference>
<name>A0A9X9X2P7_9PROT</name>
<dbReference type="EMBL" id="JAAEDM010000082">
    <property type="protein sequence ID" value="MBR0673676.1"/>
    <property type="molecule type" value="Genomic_DNA"/>
</dbReference>
<evidence type="ECO:0000313" key="1">
    <source>
        <dbReference type="EMBL" id="MBR0673676.1"/>
    </source>
</evidence>
<reference evidence="1" key="2">
    <citation type="journal article" date="2021" name="Syst. Appl. Microbiol.">
        <title>Roseomonas hellenica sp. nov., isolated from roots of wild-growing Alkanna tinctoria.</title>
        <authorList>
            <person name="Rat A."/>
            <person name="Naranjo H.D."/>
            <person name="Lebbe L."/>
            <person name="Cnockaert M."/>
            <person name="Krigas N."/>
            <person name="Grigoriadou K."/>
            <person name="Maloupa E."/>
            <person name="Willems A."/>
        </authorList>
    </citation>
    <scope>NUCLEOTIDE SEQUENCE</scope>
    <source>
        <strain evidence="1">LMG 31231</strain>
    </source>
</reference>
<proteinExistence type="predicted"/>
<accession>A0A9X9X2P7</accession>
<gene>
    <name evidence="1" type="ORF">GXW76_21060</name>
</gene>
<dbReference type="Proteomes" id="UP001138751">
    <property type="component" value="Unassembled WGS sequence"/>
</dbReference>
<organism evidence="1 2">
    <name type="scientific">Neoroseomonas soli</name>
    <dbReference type="NCBI Taxonomy" id="1081025"/>
    <lineage>
        <taxon>Bacteria</taxon>
        <taxon>Pseudomonadati</taxon>
        <taxon>Pseudomonadota</taxon>
        <taxon>Alphaproteobacteria</taxon>
        <taxon>Acetobacterales</taxon>
        <taxon>Acetobacteraceae</taxon>
        <taxon>Neoroseomonas</taxon>
    </lineage>
</organism>
<reference evidence="1" key="1">
    <citation type="submission" date="2020-01" db="EMBL/GenBank/DDBJ databases">
        <authorList>
            <person name="Rat A."/>
        </authorList>
    </citation>
    <scope>NUCLEOTIDE SEQUENCE</scope>
    <source>
        <strain evidence="1">LMG 31231</strain>
    </source>
</reference>
<dbReference type="AlphaFoldDB" id="A0A9X9X2P7"/>